<dbReference type="EMBL" id="QNSE01000004">
    <property type="protein sequence ID" value="RBP84248.1"/>
    <property type="molecule type" value="Genomic_DNA"/>
</dbReference>
<name>A0A366JEG9_9GAMM</name>
<keyword evidence="2" id="KW-1185">Reference proteome</keyword>
<evidence type="ECO:0000313" key="1">
    <source>
        <dbReference type="EMBL" id="RBP84248.1"/>
    </source>
</evidence>
<dbReference type="Proteomes" id="UP000252792">
    <property type="component" value="Unassembled WGS sequence"/>
</dbReference>
<reference evidence="1 2" key="1">
    <citation type="submission" date="2018-06" db="EMBL/GenBank/DDBJ databases">
        <title>Genomic Encyclopedia of Type Strains, Phase III (KMG-III): the genomes of soil and plant-associated and newly described type strains.</title>
        <authorList>
            <person name="Whitman W."/>
        </authorList>
    </citation>
    <scope>NUCLEOTIDE SEQUENCE [LARGE SCALE GENOMIC DNA]</scope>
    <source>
        <strain evidence="1 2">CECT 7377</strain>
    </source>
</reference>
<comment type="caution">
    <text evidence="1">The sequence shown here is derived from an EMBL/GenBank/DDBJ whole genome shotgun (WGS) entry which is preliminary data.</text>
</comment>
<proteinExistence type="predicted"/>
<evidence type="ECO:0008006" key="3">
    <source>
        <dbReference type="Google" id="ProtNLM"/>
    </source>
</evidence>
<organism evidence="1 2">
    <name type="scientific">Marinomonas rhizomae</name>
    <dbReference type="NCBI Taxonomy" id="491948"/>
    <lineage>
        <taxon>Bacteria</taxon>
        <taxon>Pseudomonadati</taxon>
        <taxon>Pseudomonadota</taxon>
        <taxon>Gammaproteobacteria</taxon>
        <taxon>Oceanospirillales</taxon>
        <taxon>Oceanospirillaceae</taxon>
        <taxon>Marinomonas</taxon>
    </lineage>
</organism>
<evidence type="ECO:0000313" key="2">
    <source>
        <dbReference type="Proteomes" id="UP000252792"/>
    </source>
</evidence>
<dbReference type="AlphaFoldDB" id="A0A366JEG9"/>
<gene>
    <name evidence="1" type="ORF">DFP80_104151</name>
</gene>
<dbReference type="RefSeq" id="WP_113915897.1">
    <property type="nucleotide sequence ID" value="NZ_QNSE01000004.1"/>
</dbReference>
<sequence length="76" mass="8887">MKKLLLDLYNGKEFIEAGQESRDFKYLIEQGYCTGLMSNEVSPHYPDLAYYEIEILPKGIAYLHESKIIEGDFYDE</sequence>
<protein>
    <recommendedName>
        <fullName evidence="3">Phage protein</fullName>
    </recommendedName>
</protein>
<accession>A0A366JEG9</accession>